<dbReference type="InterPro" id="IPR018164">
    <property type="entry name" value="Ala-tRNA-synth_IIc_N"/>
</dbReference>
<keyword evidence="8" id="KW-0648">Protein biosynthesis</keyword>
<evidence type="ECO:0000256" key="7">
    <source>
        <dbReference type="ARBA" id="ARBA00022884"/>
    </source>
</evidence>
<keyword evidence="5" id="KW-0547">Nucleotide-binding</keyword>
<organism evidence="11">
    <name type="scientific">marine sediment metagenome</name>
    <dbReference type="NCBI Taxonomy" id="412755"/>
    <lineage>
        <taxon>unclassified sequences</taxon>
        <taxon>metagenomes</taxon>
        <taxon>ecological metagenomes</taxon>
    </lineage>
</organism>
<evidence type="ECO:0000256" key="2">
    <source>
        <dbReference type="ARBA" id="ARBA00013168"/>
    </source>
</evidence>
<dbReference type="SMART" id="SM00863">
    <property type="entry name" value="tRNA_SAD"/>
    <property type="match status" value="1"/>
</dbReference>
<comment type="similarity">
    <text evidence="1">Belongs to the class-II aminoacyl-tRNA synthetase family.</text>
</comment>
<comment type="caution">
    <text evidence="11">The sequence shown here is derived from an EMBL/GenBank/DDBJ whole genome shotgun (WGS) entry which is preliminary data.</text>
</comment>
<name>X0V2Y5_9ZZZZ</name>
<keyword evidence="7" id="KW-0694">RNA-binding</keyword>
<dbReference type="Gene3D" id="3.30.54.20">
    <property type="match status" value="1"/>
</dbReference>
<evidence type="ECO:0000256" key="6">
    <source>
        <dbReference type="ARBA" id="ARBA00022840"/>
    </source>
</evidence>
<feature type="non-terminal residue" evidence="11">
    <location>
        <position position="1"/>
    </location>
</feature>
<evidence type="ECO:0000256" key="5">
    <source>
        <dbReference type="ARBA" id="ARBA00022741"/>
    </source>
</evidence>
<dbReference type="PROSITE" id="PS50860">
    <property type="entry name" value="AA_TRNA_LIGASE_II_ALA"/>
    <property type="match status" value="1"/>
</dbReference>
<dbReference type="PANTHER" id="PTHR11777:SF9">
    <property type="entry name" value="ALANINE--TRNA LIGASE, CYTOPLASMIC"/>
    <property type="match status" value="1"/>
</dbReference>
<dbReference type="GO" id="GO:0004813">
    <property type="term" value="F:alanine-tRNA ligase activity"/>
    <property type="evidence" value="ECO:0007669"/>
    <property type="project" value="UniProtKB-EC"/>
</dbReference>
<evidence type="ECO:0000313" key="11">
    <source>
        <dbReference type="EMBL" id="GAG12469.1"/>
    </source>
</evidence>
<dbReference type="InterPro" id="IPR018162">
    <property type="entry name" value="Ala-tRNA-ligase_IIc_anticod-bd"/>
</dbReference>
<evidence type="ECO:0000256" key="4">
    <source>
        <dbReference type="ARBA" id="ARBA00022598"/>
    </source>
</evidence>
<dbReference type="GO" id="GO:0000049">
    <property type="term" value="F:tRNA binding"/>
    <property type="evidence" value="ECO:0007669"/>
    <property type="project" value="UniProtKB-KW"/>
</dbReference>
<keyword evidence="3" id="KW-0820">tRNA-binding</keyword>
<evidence type="ECO:0000256" key="8">
    <source>
        <dbReference type="ARBA" id="ARBA00022917"/>
    </source>
</evidence>
<evidence type="ECO:0000256" key="9">
    <source>
        <dbReference type="ARBA" id="ARBA00023146"/>
    </source>
</evidence>
<dbReference type="PANTHER" id="PTHR11777">
    <property type="entry name" value="ALANYL-TRNA SYNTHETASE"/>
    <property type="match status" value="1"/>
</dbReference>
<dbReference type="FunFam" id="3.30.980.10:FF:000004">
    <property type="entry name" value="Alanine--tRNA ligase, cytoplasmic"/>
    <property type="match status" value="1"/>
</dbReference>
<keyword evidence="6" id="KW-0067">ATP-binding</keyword>
<dbReference type="SUPFAM" id="SSF55186">
    <property type="entry name" value="ThrRS/AlaRS common domain"/>
    <property type="match status" value="1"/>
</dbReference>
<dbReference type="AlphaFoldDB" id="X0V2Y5"/>
<dbReference type="GO" id="GO:0006419">
    <property type="term" value="P:alanyl-tRNA aminoacylation"/>
    <property type="evidence" value="ECO:0007669"/>
    <property type="project" value="InterPro"/>
</dbReference>
<dbReference type="InterPro" id="IPR018163">
    <property type="entry name" value="Thr/Ala-tRNA-synth_IIc_edit"/>
</dbReference>
<dbReference type="Gene3D" id="3.30.980.10">
    <property type="entry name" value="Threonyl-trna Synthetase, Chain A, domain 2"/>
    <property type="match status" value="1"/>
</dbReference>
<dbReference type="InterPro" id="IPR012947">
    <property type="entry name" value="tRNA_SAD"/>
</dbReference>
<evidence type="ECO:0000259" key="10">
    <source>
        <dbReference type="PROSITE" id="PS50860"/>
    </source>
</evidence>
<gene>
    <name evidence="11" type="ORF">S01H1_41282</name>
</gene>
<keyword evidence="9" id="KW-0030">Aminoacyl-tRNA synthetase</keyword>
<dbReference type="EC" id="6.1.1.7" evidence="2"/>
<dbReference type="SUPFAM" id="SSF101353">
    <property type="entry name" value="Putative anticodon-binding domain of alanyl-tRNA synthetase (AlaRS)"/>
    <property type="match status" value="1"/>
</dbReference>
<dbReference type="InterPro" id="IPR018165">
    <property type="entry name" value="Ala-tRNA-synth_IIc_core"/>
</dbReference>
<dbReference type="EMBL" id="BARS01026176">
    <property type="protein sequence ID" value="GAG12469.1"/>
    <property type="molecule type" value="Genomic_DNA"/>
</dbReference>
<reference evidence="11" key="1">
    <citation type="journal article" date="2014" name="Front. Microbiol.">
        <title>High frequency of phylogenetically diverse reductive dehalogenase-homologous genes in deep subseafloor sedimentary metagenomes.</title>
        <authorList>
            <person name="Kawai M."/>
            <person name="Futagami T."/>
            <person name="Toyoda A."/>
            <person name="Takaki Y."/>
            <person name="Nishi S."/>
            <person name="Hori S."/>
            <person name="Arai W."/>
            <person name="Tsubouchi T."/>
            <person name="Morono Y."/>
            <person name="Uchiyama I."/>
            <person name="Ito T."/>
            <person name="Fujiyama A."/>
            <person name="Inagaki F."/>
            <person name="Takami H."/>
        </authorList>
    </citation>
    <scope>NUCLEOTIDE SEQUENCE</scope>
    <source>
        <strain evidence="11">Expedition CK06-06</strain>
    </source>
</reference>
<accession>X0V2Y5</accession>
<dbReference type="InterPro" id="IPR050058">
    <property type="entry name" value="Ala-tRNA_ligase"/>
</dbReference>
<dbReference type="GO" id="GO:0005829">
    <property type="term" value="C:cytosol"/>
    <property type="evidence" value="ECO:0007669"/>
    <property type="project" value="TreeGrafter"/>
</dbReference>
<keyword evidence="4" id="KW-0436">Ligase</keyword>
<dbReference type="GO" id="GO:0002161">
    <property type="term" value="F:aminoacyl-tRNA deacylase activity"/>
    <property type="evidence" value="ECO:0007669"/>
    <property type="project" value="TreeGrafter"/>
</dbReference>
<dbReference type="Pfam" id="PF01411">
    <property type="entry name" value="tRNA-synt_2c"/>
    <property type="match status" value="1"/>
</dbReference>
<proteinExistence type="inferred from homology"/>
<feature type="domain" description="Alanyl-transfer RNA synthetases family profile" evidence="10">
    <location>
        <begin position="65"/>
        <end position="202"/>
    </location>
</feature>
<dbReference type="GO" id="GO:0005524">
    <property type="term" value="F:ATP binding"/>
    <property type="evidence" value="ECO:0007669"/>
    <property type="project" value="UniProtKB-KW"/>
</dbReference>
<evidence type="ECO:0000256" key="3">
    <source>
        <dbReference type="ARBA" id="ARBA00022555"/>
    </source>
</evidence>
<dbReference type="Pfam" id="PF07973">
    <property type="entry name" value="tRNA_SAD"/>
    <property type="match status" value="1"/>
</dbReference>
<evidence type="ECO:0000256" key="1">
    <source>
        <dbReference type="ARBA" id="ARBA00008226"/>
    </source>
</evidence>
<protein>
    <recommendedName>
        <fullName evidence="2">alanine--tRNA ligase</fullName>
        <ecNumber evidence="2">6.1.1.7</ecNumber>
    </recommendedName>
</protein>
<sequence>AFLLFQSYGFPLELTKEILNEKGLKVDEKGFQKEFKKHQQLSRVGAEKRFKGGLGDHSVETTKLHTATHLLNQALREVLKKPDIFQRGSNITPERLRFDFNFDRKVTKEEQKEVEDWVNERIKEELPVKREELTIEEAKKKGAQGVFEHKYGQKVFVYSIGNKSIEICGGPHVKNTKELGHFKIKKEESSAAGVRRIKATLE</sequence>